<dbReference type="Proteomes" id="UP000054549">
    <property type="component" value="Unassembled WGS sequence"/>
</dbReference>
<sequence>MSFFIDWLSLSPTFLFLSVLFISTFSYLSSPDASNSAKPKVTEAPPRYLAEFKVRALTRRRERKKIKPIPFMIVPDEIKIKILSHTSERGSIEALRALLRVSKRIRYMALQSCLPLLPIVLHSRRNIQSFYLFCLSNPELVRCVHHIWVQPPSQEDQFPACAIIKACTNLRTLACTASMLGAAVCSEGTLRHEHCRDFTLLESPEVDWESTLPKRVASAFFGSLTHLRVVGKAIPSTLQYREIIHLSCMCTLEEWEGEVGGEGKNRRPGQGRS</sequence>
<evidence type="ECO:0000313" key="2">
    <source>
        <dbReference type="EMBL" id="KIL55926.1"/>
    </source>
</evidence>
<name>A0A0C2WH05_AMAMK</name>
<reference evidence="2 3" key="1">
    <citation type="submission" date="2014-04" db="EMBL/GenBank/DDBJ databases">
        <title>Evolutionary Origins and Diversification of the Mycorrhizal Mutualists.</title>
        <authorList>
            <consortium name="DOE Joint Genome Institute"/>
            <consortium name="Mycorrhizal Genomics Consortium"/>
            <person name="Kohler A."/>
            <person name="Kuo A."/>
            <person name="Nagy L.G."/>
            <person name="Floudas D."/>
            <person name="Copeland A."/>
            <person name="Barry K.W."/>
            <person name="Cichocki N."/>
            <person name="Veneault-Fourrey C."/>
            <person name="LaButti K."/>
            <person name="Lindquist E.A."/>
            <person name="Lipzen A."/>
            <person name="Lundell T."/>
            <person name="Morin E."/>
            <person name="Murat C."/>
            <person name="Riley R."/>
            <person name="Ohm R."/>
            <person name="Sun H."/>
            <person name="Tunlid A."/>
            <person name="Henrissat B."/>
            <person name="Grigoriev I.V."/>
            <person name="Hibbett D.S."/>
            <person name="Martin F."/>
        </authorList>
    </citation>
    <scope>NUCLEOTIDE SEQUENCE [LARGE SCALE GENOMIC DNA]</scope>
    <source>
        <strain evidence="2 3">Koide BX008</strain>
    </source>
</reference>
<keyword evidence="3" id="KW-1185">Reference proteome</keyword>
<accession>A0A0C2WH05</accession>
<dbReference type="InParanoid" id="A0A0C2WH05"/>
<evidence type="ECO:0000256" key="1">
    <source>
        <dbReference type="SAM" id="Phobius"/>
    </source>
</evidence>
<evidence type="ECO:0000313" key="3">
    <source>
        <dbReference type="Proteomes" id="UP000054549"/>
    </source>
</evidence>
<gene>
    <name evidence="2" type="ORF">M378DRAFT_551820</name>
</gene>
<keyword evidence="1" id="KW-1133">Transmembrane helix</keyword>
<keyword evidence="1" id="KW-0812">Transmembrane</keyword>
<dbReference type="HOGENOM" id="CLU_1019307_0_0_1"/>
<proteinExistence type="predicted"/>
<keyword evidence="1" id="KW-0472">Membrane</keyword>
<protein>
    <recommendedName>
        <fullName evidence="4">F-box domain-containing protein</fullName>
    </recommendedName>
</protein>
<dbReference type="OrthoDB" id="2963292at2759"/>
<organism evidence="2 3">
    <name type="scientific">Amanita muscaria (strain Koide BX008)</name>
    <dbReference type="NCBI Taxonomy" id="946122"/>
    <lineage>
        <taxon>Eukaryota</taxon>
        <taxon>Fungi</taxon>
        <taxon>Dikarya</taxon>
        <taxon>Basidiomycota</taxon>
        <taxon>Agaricomycotina</taxon>
        <taxon>Agaricomycetes</taxon>
        <taxon>Agaricomycetidae</taxon>
        <taxon>Agaricales</taxon>
        <taxon>Pluteineae</taxon>
        <taxon>Amanitaceae</taxon>
        <taxon>Amanita</taxon>
    </lineage>
</organism>
<evidence type="ECO:0008006" key="4">
    <source>
        <dbReference type="Google" id="ProtNLM"/>
    </source>
</evidence>
<dbReference type="EMBL" id="KN818460">
    <property type="protein sequence ID" value="KIL55926.1"/>
    <property type="molecule type" value="Genomic_DNA"/>
</dbReference>
<dbReference type="AlphaFoldDB" id="A0A0C2WH05"/>
<feature type="transmembrane region" description="Helical" evidence="1">
    <location>
        <begin position="7"/>
        <end position="28"/>
    </location>
</feature>